<dbReference type="RefSeq" id="WP_036868591.1">
    <property type="nucleotide sequence ID" value="NZ_JRNJ01000022.1"/>
</dbReference>
<sequence length="133" mass="15358">MKRYTFNVTLSNGNEIHVNSVGKDKEDAIERFMSLPKTIEFIGKATVTAARLVKEEEITLSAFNRFILQSSKNKGWWVVGDPEGTFVVRFKEGEFNETREITYLQDSPMDALEEARVLREIPEWLQAYHSEVL</sequence>
<name>A0AAW3FHB2_9BACT</name>
<comment type="caution">
    <text evidence="1">The sequence shown here is derived from an EMBL/GenBank/DDBJ whole genome shotgun (WGS) entry which is preliminary data.</text>
</comment>
<dbReference type="Proteomes" id="UP000029533">
    <property type="component" value="Unassembled WGS sequence"/>
</dbReference>
<protein>
    <submittedName>
        <fullName evidence="1">Uncharacterized protein</fullName>
    </submittedName>
</protein>
<dbReference type="EMBL" id="JRNJ01000022">
    <property type="protein sequence ID" value="KGF29982.1"/>
    <property type="molecule type" value="Genomic_DNA"/>
</dbReference>
<accession>A0AAW3FHB2</accession>
<organism evidence="1 2">
    <name type="scientific">Prevotella histicola JCM 15637 = DNF00424</name>
    <dbReference type="NCBI Taxonomy" id="1236504"/>
    <lineage>
        <taxon>Bacteria</taxon>
        <taxon>Pseudomonadati</taxon>
        <taxon>Bacteroidota</taxon>
        <taxon>Bacteroidia</taxon>
        <taxon>Bacteroidales</taxon>
        <taxon>Prevotellaceae</taxon>
        <taxon>Prevotella</taxon>
    </lineage>
</organism>
<evidence type="ECO:0000313" key="1">
    <source>
        <dbReference type="EMBL" id="KGF29982.1"/>
    </source>
</evidence>
<evidence type="ECO:0000313" key="2">
    <source>
        <dbReference type="Proteomes" id="UP000029533"/>
    </source>
</evidence>
<proteinExistence type="predicted"/>
<reference evidence="1 2" key="1">
    <citation type="submission" date="2014-07" db="EMBL/GenBank/DDBJ databases">
        <authorList>
            <person name="McCorrison J."/>
            <person name="Sanka R."/>
            <person name="Torralba M."/>
            <person name="Gillis M."/>
            <person name="Haft D.H."/>
            <person name="Methe B."/>
            <person name="Sutton G."/>
            <person name="Nelson K.E."/>
        </authorList>
    </citation>
    <scope>NUCLEOTIDE SEQUENCE [LARGE SCALE GENOMIC DNA]</scope>
    <source>
        <strain evidence="1 2">DNF00424</strain>
    </source>
</reference>
<dbReference type="AlphaFoldDB" id="A0AAW3FHB2"/>
<gene>
    <name evidence="1" type="ORF">HMPREF2132_02080</name>
</gene>